<proteinExistence type="inferred from homology"/>
<dbReference type="Gene3D" id="1.10.600.10">
    <property type="entry name" value="Farnesyl Diphosphate Synthase"/>
    <property type="match status" value="2"/>
</dbReference>
<evidence type="ECO:0000313" key="4">
    <source>
        <dbReference type="EMBL" id="MBO2446177.1"/>
    </source>
</evidence>
<dbReference type="Proteomes" id="UP000669179">
    <property type="component" value="Unassembled WGS sequence"/>
</dbReference>
<organism evidence="4 5">
    <name type="scientific">Actinomadura barringtoniae</name>
    <dbReference type="NCBI Taxonomy" id="1427535"/>
    <lineage>
        <taxon>Bacteria</taxon>
        <taxon>Bacillati</taxon>
        <taxon>Actinomycetota</taxon>
        <taxon>Actinomycetes</taxon>
        <taxon>Streptosporangiales</taxon>
        <taxon>Thermomonosporaceae</taxon>
        <taxon>Actinomadura</taxon>
    </lineage>
</organism>
<dbReference type="GO" id="GO:0010333">
    <property type="term" value="F:terpene synthase activity"/>
    <property type="evidence" value="ECO:0007669"/>
    <property type="project" value="InterPro"/>
</dbReference>
<evidence type="ECO:0000256" key="2">
    <source>
        <dbReference type="RuleBase" id="RU366034"/>
    </source>
</evidence>
<dbReference type="AlphaFoldDB" id="A0A939P703"/>
<dbReference type="SUPFAM" id="SSF48576">
    <property type="entry name" value="Terpenoid synthases"/>
    <property type="match status" value="2"/>
</dbReference>
<keyword evidence="1 2" id="KW-0456">Lyase</keyword>
<comment type="caution">
    <text evidence="4">The sequence shown here is derived from an EMBL/GenBank/DDBJ whole genome shotgun (WGS) entry which is preliminary data.</text>
</comment>
<accession>A0A939P703</accession>
<reference evidence="4" key="1">
    <citation type="submission" date="2021-03" db="EMBL/GenBank/DDBJ databases">
        <authorList>
            <person name="Kanchanasin P."/>
            <person name="Saeng-In P."/>
            <person name="Phongsopitanun W."/>
            <person name="Yuki M."/>
            <person name="Kudo T."/>
            <person name="Ohkuma M."/>
            <person name="Tanasupawat S."/>
        </authorList>
    </citation>
    <scope>NUCLEOTIDE SEQUENCE</scope>
    <source>
        <strain evidence="4">GKU 128</strain>
    </source>
</reference>
<keyword evidence="5" id="KW-1185">Reference proteome</keyword>
<dbReference type="Pfam" id="PF19086">
    <property type="entry name" value="Terpene_syn_C_2"/>
    <property type="match status" value="2"/>
</dbReference>
<dbReference type="PANTHER" id="PTHR35201">
    <property type="entry name" value="TERPENE SYNTHASE"/>
    <property type="match status" value="1"/>
</dbReference>
<dbReference type="InterPro" id="IPR008949">
    <property type="entry name" value="Isoprenoid_synthase_dom_sf"/>
</dbReference>
<feature type="region of interest" description="Disordered" evidence="3">
    <location>
        <begin position="727"/>
        <end position="749"/>
    </location>
</feature>
<sequence>MPDFYLPHPARLNPHRERADAHSKQWARGMGYVGTGDEPGLWPEEVYDAAGFALLTAYTHPDATAGILDLLTDWYVWVFYFDDHFLDAYKRTKDLAGAKEYLDRLATFMPVDPADSPEPANPAEAGLADLWARSAPLMPVDWRVRFAESTFDLLVECLWELDNISEDRVPNPIEYVEMRRKVGGAPWSAGLVELAAQAAVPARVAGTRPLRVLRDAFSDAVHLRNDVFSYQRETEEEGEVNNGVLVLERFLAVPPQQAADITADLVTSRMQQFENTALTELPVLFEEHALAPDERGAVLRYVQGLQDWQSGGHEWHLRSGRYMNQDVRARGAAGAILASPLGFGTSAVRHRSLSGPPPAGELEAPEFSLPYGVRLSPRLAAIREHVRSWAGEMGMLRRTGSGRGLVPAMWDEVPALWNEAAFDAADYGLFAALTHPDADGPELELMAGWHVWHFYLSDVFSRAFKGRRDLAGGRAFLARLPEFTPDEGAEPHAVPANAVERGLADLWARTAADLDVAARRRVADAVEGLAEGLNRELTGAVQRRVPDPVDQLETRRGSGGADLVTALMRRTLPGGLLGATPMRALADAFADIGGLRDDILAFVVDPGDPGDPGDGGSGRGVPGGGDPFNNAVAAVATFLDCAPQSAAGIVADLITARVRQFERVVAADLPRLAAEHGLDGAARRALARHVRDLRHWMAGDLRWSTGREPAPAPSALRRVLGGPTGLGTSAALVRHPRTAPARTPGGHGS</sequence>
<keyword evidence="2" id="KW-0460">Magnesium</keyword>
<keyword evidence="2" id="KW-0479">Metal-binding</keyword>
<evidence type="ECO:0000313" key="5">
    <source>
        <dbReference type="Proteomes" id="UP000669179"/>
    </source>
</evidence>
<dbReference type="SFLD" id="SFLDG01020">
    <property type="entry name" value="Terpene_Cyclase_Like_2"/>
    <property type="match status" value="1"/>
</dbReference>
<comment type="similarity">
    <text evidence="2">Belongs to the terpene synthase family.</text>
</comment>
<comment type="cofactor">
    <cofactor evidence="2">
        <name>Mg(2+)</name>
        <dbReference type="ChEBI" id="CHEBI:18420"/>
    </cofactor>
</comment>
<dbReference type="GO" id="GO:0046872">
    <property type="term" value="F:metal ion binding"/>
    <property type="evidence" value="ECO:0007669"/>
    <property type="project" value="UniProtKB-KW"/>
</dbReference>
<dbReference type="PANTHER" id="PTHR35201:SF4">
    <property type="entry name" value="BETA-PINACENE SYNTHASE-RELATED"/>
    <property type="match status" value="1"/>
</dbReference>
<evidence type="ECO:0000256" key="1">
    <source>
        <dbReference type="ARBA" id="ARBA00023239"/>
    </source>
</evidence>
<protein>
    <recommendedName>
        <fullName evidence="2">Terpene synthase</fullName>
        <ecNumber evidence="2">4.2.3.-</ecNumber>
    </recommendedName>
</protein>
<dbReference type="InterPro" id="IPR034686">
    <property type="entry name" value="Terpene_cyclase-like_2"/>
</dbReference>
<gene>
    <name evidence="4" type="ORF">J4573_03685</name>
</gene>
<name>A0A939P703_9ACTN</name>
<dbReference type="SFLD" id="SFLDS00005">
    <property type="entry name" value="Isoprenoid_Synthase_Type_I"/>
    <property type="match status" value="1"/>
</dbReference>
<dbReference type="EMBL" id="JAGEOJ010000001">
    <property type="protein sequence ID" value="MBO2446177.1"/>
    <property type="molecule type" value="Genomic_DNA"/>
</dbReference>
<evidence type="ECO:0000256" key="3">
    <source>
        <dbReference type="SAM" id="MobiDB-lite"/>
    </source>
</evidence>
<dbReference type="EC" id="4.2.3.-" evidence="2"/>